<evidence type="ECO:0000259" key="11">
    <source>
        <dbReference type="PROSITE" id="PS50893"/>
    </source>
</evidence>
<dbReference type="Gene3D" id="3.40.50.300">
    <property type="entry name" value="P-loop containing nucleotide triphosphate hydrolases"/>
    <property type="match status" value="2"/>
</dbReference>
<dbReference type="GO" id="GO:0005524">
    <property type="term" value="F:ATP binding"/>
    <property type="evidence" value="ECO:0007669"/>
    <property type="project" value="UniProtKB-KW"/>
</dbReference>
<evidence type="ECO:0000256" key="5">
    <source>
        <dbReference type="ARBA" id="ARBA00022737"/>
    </source>
</evidence>
<dbReference type="CDD" id="cd18580">
    <property type="entry name" value="ABC_6TM_ABCC_D2"/>
    <property type="match status" value="1"/>
</dbReference>
<dbReference type="InterPro" id="IPR044726">
    <property type="entry name" value="ABCC_6TM_D2"/>
</dbReference>
<dbReference type="CDD" id="cd18579">
    <property type="entry name" value="ABC_6TM_ABCC_D1"/>
    <property type="match status" value="1"/>
</dbReference>
<evidence type="ECO:0000313" key="14">
    <source>
        <dbReference type="Proteomes" id="UP000077202"/>
    </source>
</evidence>
<dbReference type="InterPro" id="IPR027417">
    <property type="entry name" value="P-loop_NTPase"/>
</dbReference>
<dbReference type="GO" id="GO:0140359">
    <property type="term" value="F:ABC-type transporter activity"/>
    <property type="evidence" value="ECO:0007669"/>
    <property type="project" value="InterPro"/>
</dbReference>
<evidence type="ECO:0000313" key="13">
    <source>
        <dbReference type="EMBL" id="OAE31282.1"/>
    </source>
</evidence>
<keyword evidence="5" id="KW-0677">Repeat</keyword>
<dbReference type="EMBL" id="LVLJ01001129">
    <property type="protein sequence ID" value="OAE31282.1"/>
    <property type="molecule type" value="Genomic_DNA"/>
</dbReference>
<feature type="transmembrane region" description="Helical" evidence="10">
    <location>
        <begin position="649"/>
        <end position="673"/>
    </location>
</feature>
<keyword evidence="14" id="KW-1185">Reference proteome</keyword>
<dbReference type="PANTHER" id="PTHR24223">
    <property type="entry name" value="ATP-BINDING CASSETTE SUB-FAMILY C"/>
    <property type="match status" value="1"/>
</dbReference>
<sequence length="1615" mass="180363">MRRIQADKNSWMGVKILRQFFAFHEVDAIRRDLIPGTHSEEDGGYKQQTWVGNEHLTAVCGRNFRWAQRAAADPGLSSAVHQVLRSNEECVSGTRALKEEDNRIGTNSKREGDDFQSGIREDSREQLTQSRRHLSGIFTSYVYLLREERKRTTPYLFTSFGVKDPSGISVWIDDGLGTWGKYCQSSIGDCEDLSCLENQRYSQDHQPKLFGSCGIHSFTSVVHLLFLVAWLVGLLWRVLVWALLGAITYSSWNQKEKYSPMVRAWWIVGFVLSLATLLPNFVVAEPWDIWMAVIETSMIPIGALLFVVAGRGLSETVKVTDSLKESLLDEEEKEELPAEGPGVTPYATAGIFSLASVSWISPLMAKGAKKPLQLSDVPLPAPGDQASFHYARFKENWDMEMKTRDQKSPSFYKAIARTFWRKALWNAIIAGANSVASYVGPFLIEDFVEYLAGRRRFPQEGAILVSLFFLSKVVEILAQRQWFLGMQFLGLNFKSAMTAFVYHKGLVLSNQARQGHTSGEIINYVTVDVERIGDFAWFFQDIWILPLQILLALLVLYKVVGIAAIAALAASILTVALNMPLTTWQDHFQDKLMEAKDRRMKSLTESLRSMRILKLQGWENRYLSKLERLRDVEYGWLKGTVYVNAGITFLFWTAPIIVSVATFGTCALTGMALTSGKILTALAVFITMSDPLVQIPELFSMISQTRVSVDRLQTYLLQEELQKDAVKRVDPSVEGNIAIDVKGADFSWDPLSRNPTLQDIDFQAKKGQRVAVCGTVGSGKSSILSCLLGEIPKVTGSVTIAGTTAYVAQSSWIQSGTIEENILFGSPMNRMRYEETVRICSLEKDIELFAYGDQTEIGERGINMSGGQKQRIQLARAVYLNADIYLLDDPFSAVDAHTGSDLFKNCILGALSGKTVIYVTHQVEFLSAADLILVIRDGKIVQAGSYNELLQGGADLNALVNAHNEAIEFMTASVYKKEEEVAIVEALSSEVVATGDSSRVPVTRIDSMKEIMPELEKKQLVEDEETQTGRVSLSVYWNYFTSVYKGAFIPVILLAQICFQVLQIASNYWMAWSTPAAVDEAPKVDNETLILVYCAFAFGSCLFVSIRALLASTFGLLAANKSFKDMIRSVYHAPMSFFDSTPNGRILSRASSDQNALDSQLMFTLTGVMISAIQIIGIVAVMSQVTFLVLAVLVPVSVACLWLQQYYVNSSRELQRMVGVLKAPIIHHYAESIAGTATIRGFQQEQRFLERNFFLYDQYARAFFHNFSAIQWLMFRMESLSTVVFTFCLIYIVVFPIALDPGMAGLAVTYGLQLNGIISWWIWNFCRLENRIISVERIKQFTDLEREAPYVIEDSRPPTNWPSEGVIDLRNLQVRYNDHSPLVLHGLTCRIEGGQKIGVVGRTGSGKSTLIQALFRLVEPAGGKIIIDGIDITSIGLHDLRSKLSVIPQDPTLFEGTMRVNLDPLEQYSDAEIWEALDKCQLGDIVRAKDTKLDFPVSENGENWSVGQRQLLCLGRALLKRSQILVLDEATASVDSRTDGLIQRTIRAEFGKCTVITVAHRIPSVADSDRVLVLSDGKVAEYDAPSQLLQNKSSFFYKLVSEYSARSNSVADLSK</sequence>
<keyword evidence="4 10" id="KW-0812">Transmembrane</keyword>
<dbReference type="Gene3D" id="1.20.1560.10">
    <property type="entry name" value="ABC transporter type 1, transmembrane domain"/>
    <property type="match status" value="2"/>
</dbReference>
<evidence type="ECO:0000256" key="2">
    <source>
        <dbReference type="ARBA" id="ARBA00009726"/>
    </source>
</evidence>
<feature type="domain" description="ABC transporter" evidence="11">
    <location>
        <begin position="741"/>
        <end position="962"/>
    </location>
</feature>
<dbReference type="PROSITE" id="PS50929">
    <property type="entry name" value="ABC_TM1F"/>
    <property type="match status" value="2"/>
</dbReference>
<feature type="transmembrane region" description="Helical" evidence="10">
    <location>
        <begin position="549"/>
        <end position="577"/>
    </location>
</feature>
<organism evidence="13 14">
    <name type="scientific">Marchantia polymorpha subsp. ruderalis</name>
    <dbReference type="NCBI Taxonomy" id="1480154"/>
    <lineage>
        <taxon>Eukaryota</taxon>
        <taxon>Viridiplantae</taxon>
        <taxon>Streptophyta</taxon>
        <taxon>Embryophyta</taxon>
        <taxon>Marchantiophyta</taxon>
        <taxon>Marchantiopsida</taxon>
        <taxon>Marchantiidae</taxon>
        <taxon>Marchantiales</taxon>
        <taxon>Marchantiaceae</taxon>
        <taxon>Marchantia</taxon>
    </lineage>
</organism>
<dbReference type="InterPro" id="IPR044746">
    <property type="entry name" value="ABCC_6TM_D1"/>
</dbReference>
<evidence type="ECO:0000256" key="1">
    <source>
        <dbReference type="ARBA" id="ARBA00004141"/>
    </source>
</evidence>
<comment type="caution">
    <text evidence="13">The sequence shown here is derived from an EMBL/GenBank/DDBJ whole genome shotgun (WGS) entry which is preliminary data.</text>
</comment>
<feature type="transmembrane region" description="Helical" evidence="10">
    <location>
        <begin position="289"/>
        <end position="309"/>
    </location>
</feature>
<dbReference type="FunFam" id="1.20.1560.10:FF:000002">
    <property type="entry name" value="ABC transporter C family member 5"/>
    <property type="match status" value="1"/>
</dbReference>
<feature type="transmembrane region" description="Helical" evidence="10">
    <location>
        <begin position="423"/>
        <end position="441"/>
    </location>
</feature>
<feature type="domain" description="ABC transmembrane type-1" evidence="12">
    <location>
        <begin position="1051"/>
        <end position="1330"/>
    </location>
</feature>
<dbReference type="FunFam" id="3.40.50.300:FF:000508">
    <property type="entry name" value="ABC transporter C family member 5"/>
    <property type="match status" value="1"/>
</dbReference>
<evidence type="ECO:0000259" key="12">
    <source>
        <dbReference type="PROSITE" id="PS50929"/>
    </source>
</evidence>
<evidence type="ECO:0000256" key="6">
    <source>
        <dbReference type="ARBA" id="ARBA00022741"/>
    </source>
</evidence>
<dbReference type="Pfam" id="PF00664">
    <property type="entry name" value="ABC_membrane"/>
    <property type="match status" value="2"/>
</dbReference>
<comment type="similarity">
    <text evidence="2">Belongs to the ABC transporter superfamily. ABCC family. Conjugate transporter (TC 3.A.1.208) subfamily.</text>
</comment>
<dbReference type="InterPro" id="IPR003593">
    <property type="entry name" value="AAA+_ATPase"/>
</dbReference>
<dbReference type="Pfam" id="PF00005">
    <property type="entry name" value="ABC_tran"/>
    <property type="match status" value="2"/>
</dbReference>
<accession>A0A176WG11</accession>
<feature type="transmembrane region" description="Helical" evidence="10">
    <location>
        <begin position="1280"/>
        <end position="1298"/>
    </location>
</feature>
<proteinExistence type="inferred from homology"/>
<dbReference type="FunFam" id="3.40.50.300:FF:000169">
    <property type="entry name" value="ABC transporter C family member 3"/>
    <property type="match status" value="1"/>
</dbReference>
<evidence type="ECO:0000256" key="3">
    <source>
        <dbReference type="ARBA" id="ARBA00022448"/>
    </source>
</evidence>
<protein>
    <submittedName>
        <fullName evidence="13">Uncharacterized protein</fullName>
    </submittedName>
</protein>
<dbReference type="InterPro" id="IPR011527">
    <property type="entry name" value="ABC1_TM_dom"/>
</dbReference>
<feature type="transmembrane region" description="Helical" evidence="10">
    <location>
        <begin position="264"/>
        <end position="283"/>
    </location>
</feature>
<dbReference type="SMART" id="SM00382">
    <property type="entry name" value="AAA"/>
    <property type="match status" value="2"/>
</dbReference>
<feature type="transmembrane region" description="Helical" evidence="10">
    <location>
        <begin position="1304"/>
        <end position="1323"/>
    </location>
</feature>
<evidence type="ECO:0000256" key="7">
    <source>
        <dbReference type="ARBA" id="ARBA00022840"/>
    </source>
</evidence>
<reference evidence="13" key="1">
    <citation type="submission" date="2016-03" db="EMBL/GenBank/DDBJ databases">
        <title>Mechanisms controlling the formation of the plant cell surface in tip-growing cells are functionally conserved among land plants.</title>
        <authorList>
            <person name="Honkanen S."/>
            <person name="Jones V.A."/>
            <person name="Morieri G."/>
            <person name="Champion C."/>
            <person name="Hetherington A.J."/>
            <person name="Kelly S."/>
            <person name="Saint-Marcoux D."/>
            <person name="Proust H."/>
            <person name="Prescott H."/>
            <person name="Dolan L."/>
        </authorList>
    </citation>
    <scope>NUCLEOTIDE SEQUENCE [LARGE SCALE GENOMIC DNA]</scope>
    <source>
        <tissue evidence="13">Whole gametophyte</tissue>
    </source>
</reference>
<evidence type="ECO:0000256" key="9">
    <source>
        <dbReference type="ARBA" id="ARBA00023136"/>
    </source>
</evidence>
<dbReference type="InterPro" id="IPR050173">
    <property type="entry name" value="ABC_transporter_C-like"/>
</dbReference>
<keyword evidence="8 10" id="KW-1133">Transmembrane helix</keyword>
<dbReference type="PROSITE" id="PS00211">
    <property type="entry name" value="ABC_TRANSPORTER_1"/>
    <property type="match status" value="1"/>
</dbReference>
<feature type="transmembrane region" description="Helical" evidence="10">
    <location>
        <begin position="1090"/>
        <end position="1119"/>
    </location>
</feature>
<name>A0A176WG11_MARPO</name>
<dbReference type="CDD" id="cd03244">
    <property type="entry name" value="ABCC_MRP_domain2"/>
    <property type="match status" value="1"/>
</dbReference>
<dbReference type="Proteomes" id="UP000077202">
    <property type="component" value="Unassembled WGS sequence"/>
</dbReference>
<keyword evidence="9 10" id="KW-0472">Membrane</keyword>
<feature type="domain" description="ABC transporter" evidence="11">
    <location>
        <begin position="1369"/>
        <end position="1601"/>
    </location>
</feature>
<evidence type="ECO:0000256" key="10">
    <source>
        <dbReference type="SAM" id="Phobius"/>
    </source>
</evidence>
<feature type="domain" description="ABC transmembrane type-1" evidence="12">
    <location>
        <begin position="424"/>
        <end position="704"/>
    </location>
</feature>
<keyword evidence="3" id="KW-0813">Transport</keyword>
<dbReference type="PANTHER" id="PTHR24223:SF189">
    <property type="entry name" value="ABC TRANSPORTER C FAMILY MEMBER 5"/>
    <property type="match status" value="1"/>
</dbReference>
<dbReference type="CDD" id="cd03250">
    <property type="entry name" value="ABCC_MRP_domain1"/>
    <property type="match status" value="1"/>
</dbReference>
<keyword evidence="6" id="KW-0547">Nucleotide-binding</keyword>
<feature type="transmembrane region" description="Helical" evidence="10">
    <location>
        <begin position="1047"/>
        <end position="1070"/>
    </location>
</feature>
<comment type="subcellular location">
    <subcellularLocation>
        <location evidence="1">Membrane</location>
        <topology evidence="1">Multi-pass membrane protein</topology>
    </subcellularLocation>
</comment>
<dbReference type="InterPro" id="IPR036640">
    <property type="entry name" value="ABC1_TM_sf"/>
</dbReference>
<dbReference type="InterPro" id="IPR017871">
    <property type="entry name" value="ABC_transporter-like_CS"/>
</dbReference>
<gene>
    <name evidence="13" type="ORF">AXG93_1962s1390</name>
</gene>
<dbReference type="GO" id="GO:0016887">
    <property type="term" value="F:ATP hydrolysis activity"/>
    <property type="evidence" value="ECO:0007669"/>
    <property type="project" value="InterPro"/>
</dbReference>
<keyword evidence="7" id="KW-0067">ATP-binding</keyword>
<feature type="transmembrane region" description="Helical" evidence="10">
    <location>
        <begin position="1187"/>
        <end position="1208"/>
    </location>
</feature>
<dbReference type="GO" id="GO:0016020">
    <property type="term" value="C:membrane"/>
    <property type="evidence" value="ECO:0007669"/>
    <property type="project" value="UniProtKB-SubCell"/>
</dbReference>
<dbReference type="InterPro" id="IPR003439">
    <property type="entry name" value="ABC_transporter-like_ATP-bd"/>
</dbReference>
<dbReference type="PROSITE" id="PS50893">
    <property type="entry name" value="ABC_TRANSPORTER_2"/>
    <property type="match status" value="2"/>
</dbReference>
<evidence type="ECO:0000256" key="4">
    <source>
        <dbReference type="ARBA" id="ARBA00022692"/>
    </source>
</evidence>
<dbReference type="SUPFAM" id="SSF90123">
    <property type="entry name" value="ABC transporter transmembrane region"/>
    <property type="match status" value="2"/>
</dbReference>
<feature type="transmembrane region" description="Helical" evidence="10">
    <location>
        <begin position="1161"/>
        <end position="1181"/>
    </location>
</feature>
<evidence type="ECO:0000256" key="8">
    <source>
        <dbReference type="ARBA" id="ARBA00022989"/>
    </source>
</evidence>
<dbReference type="SUPFAM" id="SSF52540">
    <property type="entry name" value="P-loop containing nucleoside triphosphate hydrolases"/>
    <property type="match status" value="2"/>
</dbReference>
<dbReference type="FunFam" id="1.20.1560.10:FF:000003">
    <property type="entry name" value="ABC transporter C family member 10"/>
    <property type="match status" value="1"/>
</dbReference>